<keyword evidence="2" id="KW-1185">Reference proteome</keyword>
<accession>A0A9P6ANC8</accession>
<proteinExistence type="predicted"/>
<dbReference type="AlphaFoldDB" id="A0A9P6ANC8"/>
<reference evidence="1" key="1">
    <citation type="journal article" date="2020" name="Nat. Commun.">
        <title>Large-scale genome sequencing of mycorrhizal fungi provides insights into the early evolution of symbiotic traits.</title>
        <authorList>
            <person name="Miyauchi S."/>
            <person name="Kiss E."/>
            <person name="Kuo A."/>
            <person name="Drula E."/>
            <person name="Kohler A."/>
            <person name="Sanchez-Garcia M."/>
            <person name="Morin E."/>
            <person name="Andreopoulos B."/>
            <person name="Barry K.W."/>
            <person name="Bonito G."/>
            <person name="Buee M."/>
            <person name="Carver A."/>
            <person name="Chen C."/>
            <person name="Cichocki N."/>
            <person name="Clum A."/>
            <person name="Culley D."/>
            <person name="Crous P.W."/>
            <person name="Fauchery L."/>
            <person name="Girlanda M."/>
            <person name="Hayes R.D."/>
            <person name="Keri Z."/>
            <person name="LaButti K."/>
            <person name="Lipzen A."/>
            <person name="Lombard V."/>
            <person name="Magnuson J."/>
            <person name="Maillard F."/>
            <person name="Murat C."/>
            <person name="Nolan M."/>
            <person name="Ohm R.A."/>
            <person name="Pangilinan J."/>
            <person name="Pereira M.F."/>
            <person name="Perotto S."/>
            <person name="Peter M."/>
            <person name="Pfister S."/>
            <person name="Riley R."/>
            <person name="Sitrit Y."/>
            <person name="Stielow J.B."/>
            <person name="Szollosi G."/>
            <person name="Zifcakova L."/>
            <person name="Stursova M."/>
            <person name="Spatafora J.W."/>
            <person name="Tedersoo L."/>
            <person name="Vaario L.M."/>
            <person name="Yamada A."/>
            <person name="Yan M."/>
            <person name="Wang P."/>
            <person name="Xu J."/>
            <person name="Bruns T."/>
            <person name="Baldrian P."/>
            <person name="Vilgalys R."/>
            <person name="Dunand C."/>
            <person name="Henrissat B."/>
            <person name="Grigoriev I.V."/>
            <person name="Hibbett D."/>
            <person name="Nagy L.G."/>
            <person name="Martin F.M."/>
        </authorList>
    </citation>
    <scope>NUCLEOTIDE SEQUENCE</scope>
    <source>
        <strain evidence="1">UP504</strain>
    </source>
</reference>
<gene>
    <name evidence="1" type="ORF">BS47DRAFT_1366276</name>
</gene>
<dbReference type="Proteomes" id="UP000886523">
    <property type="component" value="Unassembled WGS sequence"/>
</dbReference>
<sequence>MGAHLFDVMKQIITPKKLSHIMSDNASMNDAAMNELGQLLIGNGISDWDPIENRIQCVLMHSGSPMAHTSFKITTVHRYTHMGNPDEDEEDILELISGMDEPMLSNPFPPCCHDIGIQELELIAYVVTHWGSRLGVLKRVVEQKKAIMQFTCYADDKDGTPKPQGGTPMYCQYTLVERLYIKEEWDEYWVENALQKFQEEVCPTHFLMVY</sequence>
<organism evidence="1 2">
    <name type="scientific">Hydnum rufescens UP504</name>
    <dbReference type="NCBI Taxonomy" id="1448309"/>
    <lineage>
        <taxon>Eukaryota</taxon>
        <taxon>Fungi</taxon>
        <taxon>Dikarya</taxon>
        <taxon>Basidiomycota</taxon>
        <taxon>Agaricomycotina</taxon>
        <taxon>Agaricomycetes</taxon>
        <taxon>Cantharellales</taxon>
        <taxon>Hydnaceae</taxon>
        <taxon>Hydnum</taxon>
    </lineage>
</organism>
<comment type="caution">
    <text evidence="1">The sequence shown here is derived from an EMBL/GenBank/DDBJ whole genome shotgun (WGS) entry which is preliminary data.</text>
</comment>
<name>A0A9P6ANC8_9AGAM</name>
<dbReference type="OrthoDB" id="3058553at2759"/>
<evidence type="ECO:0000313" key="1">
    <source>
        <dbReference type="EMBL" id="KAF9507961.1"/>
    </source>
</evidence>
<protein>
    <submittedName>
        <fullName evidence="1">Uncharacterized protein</fullName>
    </submittedName>
</protein>
<evidence type="ECO:0000313" key="2">
    <source>
        <dbReference type="Proteomes" id="UP000886523"/>
    </source>
</evidence>
<dbReference type="EMBL" id="MU129068">
    <property type="protein sequence ID" value="KAF9507961.1"/>
    <property type="molecule type" value="Genomic_DNA"/>
</dbReference>